<dbReference type="GO" id="GO:0003729">
    <property type="term" value="F:mRNA binding"/>
    <property type="evidence" value="ECO:0007669"/>
    <property type="project" value="InterPro"/>
</dbReference>
<organism evidence="1">
    <name type="scientific">Spirodela intermedia</name>
    <name type="common">Intermediate duckweed</name>
    <dbReference type="NCBI Taxonomy" id="51605"/>
    <lineage>
        <taxon>Eukaryota</taxon>
        <taxon>Viridiplantae</taxon>
        <taxon>Streptophyta</taxon>
        <taxon>Embryophyta</taxon>
        <taxon>Tracheophyta</taxon>
        <taxon>Spermatophyta</taxon>
        <taxon>Magnoliopsida</taxon>
        <taxon>Liliopsida</taxon>
        <taxon>Araceae</taxon>
        <taxon>Lemnoideae</taxon>
        <taxon>Spirodela</taxon>
    </lineage>
</organism>
<name>A0A7I8ITG8_SPIIN</name>
<accession>A0A7I8ITG8</accession>
<keyword evidence="2" id="KW-1185">Reference proteome</keyword>
<dbReference type="AlphaFoldDB" id="A0A7I8ITG8"/>
<protein>
    <submittedName>
        <fullName evidence="1">Uncharacterized protein</fullName>
    </submittedName>
</protein>
<dbReference type="InterPro" id="IPR016706">
    <property type="entry name" value="Cleav_polyA_spec_factor_su5"/>
</dbReference>
<dbReference type="PANTHER" id="PTHR13047">
    <property type="entry name" value="PRE-MRNA CLEAVAGE FACTOR IM, 25KD SUBUNIT"/>
    <property type="match status" value="1"/>
</dbReference>
<dbReference type="GO" id="GO:0031124">
    <property type="term" value="P:mRNA 3'-end processing"/>
    <property type="evidence" value="ECO:0007669"/>
    <property type="project" value="InterPro"/>
</dbReference>
<dbReference type="Pfam" id="PF13869">
    <property type="entry name" value="NUDIX_2"/>
    <property type="match status" value="1"/>
</dbReference>
<proteinExistence type="predicted"/>
<evidence type="ECO:0000313" key="2">
    <source>
        <dbReference type="Proteomes" id="UP001189122"/>
    </source>
</evidence>
<gene>
    <name evidence="1" type="ORF">SI7747_06007307</name>
</gene>
<dbReference type="Gene3D" id="3.90.79.10">
    <property type="entry name" value="Nucleoside Triphosphate Pyrophosphohydrolase"/>
    <property type="match status" value="1"/>
</dbReference>
<sequence length="148" mass="16687">MGTKVADIQGLKRKLSSKLSLNLSGEDDDWQIGECLGTWWRSDLEGLPHPHPPPDNPKECMKIFLVRLPRNRRFVVPRNLKLLAVPLSRIQESSEVGAVLTQVFLGHAPNLRRRPSKSRKAVCLQVYGPVISLIPALLSDFSFNRVRV</sequence>
<dbReference type="EMBL" id="LR743593">
    <property type="protein sequence ID" value="CAA2621193.1"/>
    <property type="molecule type" value="Genomic_DNA"/>
</dbReference>
<dbReference type="Proteomes" id="UP001189122">
    <property type="component" value="Unassembled WGS sequence"/>
</dbReference>
<dbReference type="GO" id="GO:0005849">
    <property type="term" value="C:mRNA cleavage factor complex"/>
    <property type="evidence" value="ECO:0007669"/>
    <property type="project" value="InterPro"/>
</dbReference>
<dbReference type="EMBL" id="CACRZD030000006">
    <property type="protein sequence ID" value="CAA6660905.1"/>
    <property type="molecule type" value="Genomic_DNA"/>
</dbReference>
<reference evidence="1 2" key="1">
    <citation type="submission" date="2019-12" db="EMBL/GenBank/DDBJ databases">
        <authorList>
            <person name="Scholz U."/>
            <person name="Mascher M."/>
            <person name="Fiebig A."/>
        </authorList>
    </citation>
    <scope>NUCLEOTIDE SEQUENCE</scope>
</reference>
<evidence type="ECO:0000313" key="1">
    <source>
        <dbReference type="EMBL" id="CAA2621193.1"/>
    </source>
</evidence>